<accession>A0A1G6K9K9</accession>
<sequence>MTKGIYEEIKQQIREFPEGTIFFTSDFKEIATLATIRKCLGRQVDKKVIRRIFDGIYEKPKYSKILNGFIPVDPEKVAYAIASKYHWTIAPCDDVALNKLGLSTQVPAVWCYISDGPYRVFRWNKIIIKFKHKTNREISRMSVISIMIVEALKTLGKENVNEKIISLLRYRLTQQEKDLIIRETTEVTSWVYDIIREVCK</sequence>
<dbReference type="EMBL" id="FMYW01000004">
    <property type="protein sequence ID" value="SDC27265.1"/>
    <property type="molecule type" value="Genomic_DNA"/>
</dbReference>
<proteinExistence type="predicted"/>
<reference evidence="2" key="1">
    <citation type="submission" date="2016-10" db="EMBL/GenBank/DDBJ databases">
        <authorList>
            <person name="Varghese N."/>
            <person name="Submissions S."/>
        </authorList>
    </citation>
    <scope>NUCLEOTIDE SEQUENCE [LARGE SCALE GENOMIC DNA]</scope>
    <source>
        <strain evidence="2">DSM 11005</strain>
    </source>
</reference>
<keyword evidence="2" id="KW-1185">Reference proteome</keyword>
<organism evidence="1 2">
    <name type="scientific">Succiniclasticum ruminis</name>
    <dbReference type="NCBI Taxonomy" id="40841"/>
    <lineage>
        <taxon>Bacteria</taxon>
        <taxon>Bacillati</taxon>
        <taxon>Bacillota</taxon>
        <taxon>Negativicutes</taxon>
        <taxon>Acidaminococcales</taxon>
        <taxon>Acidaminococcaceae</taxon>
        <taxon>Succiniclasticum</taxon>
    </lineage>
</organism>
<name>A0A1G6K9K9_9FIRM</name>
<gene>
    <name evidence="1" type="ORF">SAMN04487864_104119</name>
</gene>
<dbReference type="Pfam" id="PF19570">
    <property type="entry name" value="DUF6088"/>
    <property type="match status" value="1"/>
</dbReference>
<evidence type="ECO:0008006" key="3">
    <source>
        <dbReference type="Google" id="ProtNLM"/>
    </source>
</evidence>
<dbReference type="AlphaFoldDB" id="A0A1G6K9K9"/>
<protein>
    <recommendedName>
        <fullName evidence="3">Transcriptional regulator, AbiEi antitoxin, Type IV TA system</fullName>
    </recommendedName>
</protein>
<dbReference type="InterPro" id="IPR045738">
    <property type="entry name" value="DUF6088"/>
</dbReference>
<evidence type="ECO:0000313" key="2">
    <source>
        <dbReference type="Proteomes" id="UP000198943"/>
    </source>
</evidence>
<dbReference type="RefSeq" id="WP_093729811.1">
    <property type="nucleotide sequence ID" value="NZ_FMYW01000004.1"/>
</dbReference>
<dbReference type="OrthoDB" id="9798200at2"/>
<dbReference type="Proteomes" id="UP000198943">
    <property type="component" value="Unassembled WGS sequence"/>
</dbReference>
<evidence type="ECO:0000313" key="1">
    <source>
        <dbReference type="EMBL" id="SDC27265.1"/>
    </source>
</evidence>